<dbReference type="Gene3D" id="2.60.120.10">
    <property type="entry name" value="Jelly Rolls"/>
    <property type="match status" value="1"/>
</dbReference>
<dbReference type="PANTHER" id="PTHR43346:SF1">
    <property type="entry name" value="QUERCETIN 2,3-DIOXYGENASE-RELATED"/>
    <property type="match status" value="1"/>
</dbReference>
<dbReference type="PANTHER" id="PTHR43346">
    <property type="entry name" value="LIGAND BINDING DOMAIN PROTEIN, PUTATIVE (AFU_ORTHOLOGUE AFUA_6G14370)-RELATED"/>
    <property type="match status" value="1"/>
</dbReference>
<gene>
    <name evidence="2" type="ORF">D3P09_10590</name>
</gene>
<comment type="caution">
    <text evidence="2">The sequence shown here is derived from an EMBL/GenBank/DDBJ whole genome shotgun (WGS) entry which is preliminary data.</text>
</comment>
<feature type="domain" description="Cupin type-2" evidence="1">
    <location>
        <begin position="196"/>
        <end position="271"/>
    </location>
</feature>
<proteinExistence type="predicted"/>
<dbReference type="Proteomes" id="UP000267798">
    <property type="component" value="Unassembled WGS sequence"/>
</dbReference>
<dbReference type="InterPro" id="IPR014710">
    <property type="entry name" value="RmlC-like_jellyroll"/>
</dbReference>
<protein>
    <submittedName>
        <fullName evidence="2">Cupin domain-containing protein</fullName>
    </submittedName>
</protein>
<evidence type="ECO:0000259" key="1">
    <source>
        <dbReference type="Pfam" id="PF07883"/>
    </source>
</evidence>
<dbReference type="Pfam" id="PF07883">
    <property type="entry name" value="Cupin_2"/>
    <property type="match status" value="1"/>
</dbReference>
<reference evidence="2 3" key="1">
    <citation type="submission" date="2018-09" db="EMBL/GenBank/DDBJ databases">
        <title>Paenibacillus aracenensis nov. sp. isolated from a cave in southern Spain.</title>
        <authorList>
            <person name="Jurado V."/>
            <person name="Gutierrez-Patricio S."/>
            <person name="Gonzalez-Pimentel J.L."/>
            <person name="Miller A.Z."/>
            <person name="Laiz L."/>
            <person name="Saiz-Jimenez C."/>
        </authorList>
    </citation>
    <scope>NUCLEOTIDE SEQUENCE [LARGE SCALE GENOMIC DNA]</scope>
    <source>
        <strain evidence="2 3">JCM 19203</strain>
    </source>
</reference>
<accession>A0A3A6PWP9</accession>
<organism evidence="2 3">
    <name type="scientific">Paenibacillus pinisoli</name>
    <dbReference type="NCBI Taxonomy" id="1276110"/>
    <lineage>
        <taxon>Bacteria</taxon>
        <taxon>Bacillati</taxon>
        <taxon>Bacillota</taxon>
        <taxon>Bacilli</taxon>
        <taxon>Bacillales</taxon>
        <taxon>Paenibacillaceae</taxon>
        <taxon>Paenibacillus</taxon>
    </lineage>
</organism>
<dbReference type="SUPFAM" id="SSF51182">
    <property type="entry name" value="RmlC-like cupins"/>
    <property type="match status" value="1"/>
</dbReference>
<sequence length="295" mass="32956">MNQIPNTHEMNTHSNTEYAANANDPQQAVQASIYALHQSLTRQASILDLYNQLAHAAPSAQHRILILEAADSANVQLSQFTDFYRSLTGLQPLYIVERTTFHCYDDGISMACGAGLEGSMYYRQLASIAPYPFFQHLFLNASSAERENAERFASLDEERAADQGGKPYVVNIEKVTEQNNTYRTAIWTGAHLQVTVMSIKVGEDIGLEVHPTTDQFIRIEEGKGLVQMGDQRDRLDFQADASEGYAIMVPAGKWHNVTNTGNEPLKVYVIYGPPEHPFGKVEETRSQAEQDGQER</sequence>
<dbReference type="OrthoDB" id="3231985at2"/>
<dbReference type="RefSeq" id="WP_120109629.1">
    <property type="nucleotide sequence ID" value="NZ_QXQB01000002.1"/>
</dbReference>
<dbReference type="InterPro" id="IPR013096">
    <property type="entry name" value="Cupin_2"/>
</dbReference>
<dbReference type="EMBL" id="QXQB01000002">
    <property type="protein sequence ID" value="RJX39833.1"/>
    <property type="molecule type" value="Genomic_DNA"/>
</dbReference>
<keyword evidence="3" id="KW-1185">Reference proteome</keyword>
<name>A0A3A6PWP9_9BACL</name>
<dbReference type="InterPro" id="IPR011051">
    <property type="entry name" value="RmlC_Cupin_sf"/>
</dbReference>
<dbReference type="CDD" id="cd02223">
    <property type="entry name" value="cupin_Bh2720-like"/>
    <property type="match status" value="1"/>
</dbReference>
<dbReference type="AlphaFoldDB" id="A0A3A6PWP9"/>
<dbReference type="InterPro" id="IPR052538">
    <property type="entry name" value="Flavonoid_dioxygenase-like"/>
</dbReference>
<evidence type="ECO:0000313" key="2">
    <source>
        <dbReference type="EMBL" id="RJX39833.1"/>
    </source>
</evidence>
<evidence type="ECO:0000313" key="3">
    <source>
        <dbReference type="Proteomes" id="UP000267798"/>
    </source>
</evidence>